<sequence length="90" mass="11106">MIEIIKKLFRSFLINWRREWDSNRFRFVFSPSHKLEKRLKTGVFIKPFKWVWSGIVEKGYGEIKRSFFDGTDFIKFLEMMTSRRHNLRTL</sequence>
<accession>A0A4Y6VA30</accession>
<dbReference type="AlphaFoldDB" id="A0A4Y6VA30"/>
<dbReference type="KEGG" id="ntn:D5366_10370"/>
<name>A0A4Y6VA30_9PROT</name>
<evidence type="ECO:0000313" key="1">
    <source>
        <dbReference type="EMBL" id="QDH25550.1"/>
    </source>
</evidence>
<dbReference type="EMBL" id="CP032485">
    <property type="protein sequence ID" value="QDH25550.1"/>
    <property type="molecule type" value="Genomic_DNA"/>
</dbReference>
<gene>
    <name evidence="1" type="ORF">D5366_10370</name>
</gene>
<keyword evidence="2" id="KW-1185">Reference proteome</keyword>
<proteinExistence type="predicted"/>
<dbReference type="Proteomes" id="UP000317214">
    <property type="component" value="Chromosome"/>
</dbReference>
<evidence type="ECO:0000313" key="2">
    <source>
        <dbReference type="Proteomes" id="UP000317214"/>
    </source>
</evidence>
<protein>
    <submittedName>
        <fullName evidence="1">Uncharacterized protein</fullName>
    </submittedName>
</protein>
<organism evidence="1 2">
    <name type="scientific">Neokomagataea tanensis</name>
    <dbReference type="NCBI Taxonomy" id="661191"/>
    <lineage>
        <taxon>Bacteria</taxon>
        <taxon>Pseudomonadati</taxon>
        <taxon>Pseudomonadota</taxon>
        <taxon>Alphaproteobacteria</taxon>
        <taxon>Acetobacterales</taxon>
        <taxon>Acetobacteraceae</taxon>
        <taxon>Neokomagataea</taxon>
    </lineage>
</organism>
<reference evidence="1 2" key="1">
    <citation type="submission" date="2018-09" db="EMBL/GenBank/DDBJ databases">
        <title>The complete genome sequence of Neokomagataea tanensis NBRC 106556(T).</title>
        <authorList>
            <person name="Chua K.-O."/>
            <person name="See-Too W.-S."/>
            <person name="Hong K.-W."/>
            <person name="Yin W.-F."/>
            <person name="Chan K.-G."/>
        </authorList>
    </citation>
    <scope>NUCLEOTIDE SEQUENCE [LARGE SCALE GENOMIC DNA]</scope>
    <source>
        <strain evidence="2">AH13 \ NBRC 106556</strain>
    </source>
</reference>